<dbReference type="PANTHER" id="PTHR43142:SF1">
    <property type="entry name" value="CARBOXYLIC ESTER HYDROLASE"/>
    <property type="match status" value="1"/>
</dbReference>
<comment type="similarity">
    <text evidence="1 6">Belongs to the type-B carboxylesterase/lipase family.</text>
</comment>
<proteinExistence type="inferred from homology"/>
<evidence type="ECO:0000256" key="4">
    <source>
        <dbReference type="ARBA" id="ARBA00023157"/>
    </source>
</evidence>
<keyword evidence="5" id="KW-0325">Glycoprotein</keyword>
<dbReference type="AlphaFoldDB" id="A0ABD0SNP7"/>
<dbReference type="Gene3D" id="3.40.50.1820">
    <property type="entry name" value="alpha/beta hydrolase"/>
    <property type="match status" value="1"/>
</dbReference>
<dbReference type="SUPFAM" id="SSF53474">
    <property type="entry name" value="alpha/beta-Hydrolases"/>
    <property type="match status" value="1"/>
</dbReference>
<keyword evidence="2" id="KW-0719">Serine esterase</keyword>
<evidence type="ECO:0000256" key="3">
    <source>
        <dbReference type="ARBA" id="ARBA00022801"/>
    </source>
</evidence>
<dbReference type="InterPro" id="IPR002018">
    <property type="entry name" value="CarbesteraseB"/>
</dbReference>
<dbReference type="EMBL" id="JBEDNZ010000019">
    <property type="protein sequence ID" value="KAL0820066.1"/>
    <property type="molecule type" value="Genomic_DNA"/>
</dbReference>
<evidence type="ECO:0000256" key="5">
    <source>
        <dbReference type="ARBA" id="ARBA00023180"/>
    </source>
</evidence>
<feature type="chain" id="PRO_5044530699" description="Carboxylic ester hydrolase" evidence="6">
    <location>
        <begin position="20"/>
        <end position="540"/>
    </location>
</feature>
<evidence type="ECO:0000259" key="7">
    <source>
        <dbReference type="Pfam" id="PF00135"/>
    </source>
</evidence>
<evidence type="ECO:0000256" key="1">
    <source>
        <dbReference type="ARBA" id="ARBA00005964"/>
    </source>
</evidence>
<evidence type="ECO:0000313" key="8">
    <source>
        <dbReference type="EMBL" id="KAL0820066.1"/>
    </source>
</evidence>
<feature type="domain" description="Carboxylesterase type B" evidence="7">
    <location>
        <begin position="26"/>
        <end position="518"/>
    </location>
</feature>
<dbReference type="Proteomes" id="UP001549921">
    <property type="component" value="Unassembled WGS sequence"/>
</dbReference>
<gene>
    <name evidence="8" type="ORF">ABMA28_006011</name>
</gene>
<evidence type="ECO:0000256" key="2">
    <source>
        <dbReference type="ARBA" id="ARBA00022487"/>
    </source>
</evidence>
<accession>A0ABD0SNP7</accession>
<evidence type="ECO:0000256" key="6">
    <source>
        <dbReference type="RuleBase" id="RU361235"/>
    </source>
</evidence>
<keyword evidence="6" id="KW-0732">Signal</keyword>
<dbReference type="Pfam" id="PF00135">
    <property type="entry name" value="COesterase"/>
    <property type="match status" value="1"/>
</dbReference>
<sequence>MWFRSKWLVLWSLWAARLARLPTPALRVCGGWLRGSVAPAGSHMQYLGIPYATVQERFQAPGPAPTWDETFEAVNEHGKCLQTGFLGKGSTVGQDNCLILNVYTPLDIPPSIYLPVMAFFHGGGFFEGSSTRFIYGPDYFIDKGVILVTINYRLNVEGFLSLGIKEAPGNAGMKDQVAALRWIQKNIQAFGGDPDNVSIFGESAGGASVSYHVLSPMSKGLFHKAIIQSGSSLASWSFQHDPIENALKKARIVGYTGLSKDPHDLYTFFTSKTYSELLSERVPRREGDVLISQLLFTPCVEKVFDGVEPFLIESPFKILTEGRYNKVPMIIGANSNEGIFFGGIDKDLLKMKFEKSLPNNLDFPSIDEQKRTVHDVQRMYMGDDEISVETLPKLTKFLGEPFFNYPAAEETSLIIKTNDKPVYHYLFDYEGWRNVPKFLAGRHFWKMEGASHADDVLYLFSQIPSMFEDKMIQMMTTLWTNFAKYGNPTPAVTELLPVKWPAVKTDDQRALMIAQQLSTGPIWEERLLFWKEVYAKYRRK</sequence>
<keyword evidence="4" id="KW-1015">Disulfide bond</keyword>
<organism evidence="8 9">
    <name type="scientific">Loxostege sticticalis</name>
    <name type="common">Beet webworm moth</name>
    <dbReference type="NCBI Taxonomy" id="481309"/>
    <lineage>
        <taxon>Eukaryota</taxon>
        <taxon>Metazoa</taxon>
        <taxon>Ecdysozoa</taxon>
        <taxon>Arthropoda</taxon>
        <taxon>Hexapoda</taxon>
        <taxon>Insecta</taxon>
        <taxon>Pterygota</taxon>
        <taxon>Neoptera</taxon>
        <taxon>Endopterygota</taxon>
        <taxon>Lepidoptera</taxon>
        <taxon>Glossata</taxon>
        <taxon>Ditrysia</taxon>
        <taxon>Pyraloidea</taxon>
        <taxon>Crambidae</taxon>
        <taxon>Pyraustinae</taxon>
        <taxon>Loxostege</taxon>
    </lineage>
</organism>
<dbReference type="GO" id="GO:0052689">
    <property type="term" value="F:carboxylic ester hydrolase activity"/>
    <property type="evidence" value="ECO:0007669"/>
    <property type="project" value="UniProtKB-KW"/>
</dbReference>
<name>A0ABD0SNP7_LOXSC</name>
<reference evidence="8 9" key="1">
    <citation type="submission" date="2024-06" db="EMBL/GenBank/DDBJ databases">
        <title>A chromosome-level genome assembly of beet webworm, Loxostege sticticalis.</title>
        <authorList>
            <person name="Zhang Y."/>
        </authorList>
    </citation>
    <scope>NUCLEOTIDE SEQUENCE [LARGE SCALE GENOMIC DNA]</scope>
    <source>
        <strain evidence="8">AQ028</strain>
        <tissue evidence="8">Male pupae</tissue>
    </source>
</reference>
<dbReference type="InterPro" id="IPR029058">
    <property type="entry name" value="AB_hydrolase_fold"/>
</dbReference>
<protein>
    <recommendedName>
        <fullName evidence="6">Carboxylic ester hydrolase</fullName>
        <ecNumber evidence="6">3.1.1.-</ecNumber>
    </recommendedName>
</protein>
<feature type="signal peptide" evidence="6">
    <location>
        <begin position="1"/>
        <end position="19"/>
    </location>
</feature>
<dbReference type="InterPro" id="IPR019826">
    <property type="entry name" value="Carboxylesterase_B_AS"/>
</dbReference>
<comment type="caution">
    <text evidence="8">The sequence shown here is derived from an EMBL/GenBank/DDBJ whole genome shotgun (WGS) entry which is preliminary data.</text>
</comment>
<dbReference type="EC" id="3.1.1.-" evidence="6"/>
<dbReference type="PROSITE" id="PS00122">
    <property type="entry name" value="CARBOXYLESTERASE_B_1"/>
    <property type="match status" value="1"/>
</dbReference>
<dbReference type="PANTHER" id="PTHR43142">
    <property type="entry name" value="CARBOXYLIC ESTER HYDROLASE"/>
    <property type="match status" value="1"/>
</dbReference>
<evidence type="ECO:0000313" key="9">
    <source>
        <dbReference type="Proteomes" id="UP001549921"/>
    </source>
</evidence>
<keyword evidence="3 6" id="KW-0378">Hydrolase</keyword>